<dbReference type="PRINTS" id="PR00032">
    <property type="entry name" value="HTHARAC"/>
</dbReference>
<dbReference type="Pfam" id="PF12833">
    <property type="entry name" value="HTH_18"/>
    <property type="match status" value="1"/>
</dbReference>
<keyword evidence="2 6" id="KW-0238">DNA-binding</keyword>
<dbReference type="InterPro" id="IPR003313">
    <property type="entry name" value="AraC-bd"/>
</dbReference>
<keyword evidence="7" id="KW-1185">Reference proteome</keyword>
<dbReference type="InterPro" id="IPR020449">
    <property type="entry name" value="Tscrpt_reg_AraC-type_HTH"/>
</dbReference>
<proteinExistence type="predicted"/>
<dbReference type="PANTHER" id="PTHR43280:SF32">
    <property type="entry name" value="TRANSCRIPTIONAL REGULATORY PROTEIN"/>
    <property type="match status" value="1"/>
</dbReference>
<reference evidence="6 7" key="1">
    <citation type="submission" date="2020-08" db="EMBL/GenBank/DDBJ databases">
        <title>Sequencing the genomes of 1000 actinobacteria strains.</title>
        <authorList>
            <person name="Klenk H.-P."/>
        </authorList>
    </citation>
    <scope>NUCLEOTIDE SEQUENCE [LARGE SCALE GENOMIC DNA]</scope>
    <source>
        <strain evidence="6 7">DSM 44786</strain>
    </source>
</reference>
<evidence type="ECO:0000256" key="1">
    <source>
        <dbReference type="ARBA" id="ARBA00023015"/>
    </source>
</evidence>
<dbReference type="Pfam" id="PF02311">
    <property type="entry name" value="AraC_binding"/>
    <property type="match status" value="1"/>
</dbReference>
<evidence type="ECO:0000256" key="4">
    <source>
        <dbReference type="SAM" id="MobiDB-lite"/>
    </source>
</evidence>
<evidence type="ECO:0000256" key="3">
    <source>
        <dbReference type="ARBA" id="ARBA00023163"/>
    </source>
</evidence>
<feature type="region of interest" description="Disordered" evidence="4">
    <location>
        <begin position="280"/>
        <end position="304"/>
    </location>
</feature>
<keyword evidence="1" id="KW-0805">Transcription regulation</keyword>
<gene>
    <name evidence="6" type="ORF">F4556_006203</name>
</gene>
<dbReference type="Gene3D" id="1.10.10.60">
    <property type="entry name" value="Homeodomain-like"/>
    <property type="match status" value="2"/>
</dbReference>
<dbReference type="GO" id="GO:0043565">
    <property type="term" value="F:sequence-specific DNA binding"/>
    <property type="evidence" value="ECO:0007669"/>
    <property type="project" value="InterPro"/>
</dbReference>
<dbReference type="SMART" id="SM00342">
    <property type="entry name" value="HTH_ARAC"/>
    <property type="match status" value="1"/>
</dbReference>
<organism evidence="6 7">
    <name type="scientific">Kitasatospora gansuensis</name>
    <dbReference type="NCBI Taxonomy" id="258050"/>
    <lineage>
        <taxon>Bacteria</taxon>
        <taxon>Bacillati</taxon>
        <taxon>Actinomycetota</taxon>
        <taxon>Actinomycetes</taxon>
        <taxon>Kitasatosporales</taxon>
        <taxon>Streptomycetaceae</taxon>
        <taxon>Kitasatospora</taxon>
    </lineage>
</organism>
<evidence type="ECO:0000313" key="7">
    <source>
        <dbReference type="Proteomes" id="UP000573327"/>
    </source>
</evidence>
<accession>A0A7W7WKX1</accession>
<keyword evidence="3" id="KW-0804">Transcription</keyword>
<dbReference type="PANTHER" id="PTHR43280">
    <property type="entry name" value="ARAC-FAMILY TRANSCRIPTIONAL REGULATOR"/>
    <property type="match status" value="1"/>
</dbReference>
<protein>
    <submittedName>
        <fullName evidence="6">AraC-like DNA-binding protein</fullName>
    </submittedName>
</protein>
<dbReference type="SUPFAM" id="SSF51215">
    <property type="entry name" value="Regulatory protein AraC"/>
    <property type="match status" value="1"/>
</dbReference>
<dbReference type="PROSITE" id="PS01124">
    <property type="entry name" value="HTH_ARAC_FAMILY_2"/>
    <property type="match status" value="1"/>
</dbReference>
<evidence type="ECO:0000259" key="5">
    <source>
        <dbReference type="PROSITE" id="PS01124"/>
    </source>
</evidence>
<dbReference type="InterPro" id="IPR009057">
    <property type="entry name" value="Homeodomain-like_sf"/>
</dbReference>
<evidence type="ECO:0000313" key="6">
    <source>
        <dbReference type="EMBL" id="MBB4950668.1"/>
    </source>
</evidence>
<feature type="domain" description="HTH araC/xylS-type" evidence="5">
    <location>
        <begin position="184"/>
        <end position="284"/>
    </location>
</feature>
<dbReference type="InterPro" id="IPR018060">
    <property type="entry name" value="HTH_AraC"/>
</dbReference>
<dbReference type="AlphaFoldDB" id="A0A7W7WKX1"/>
<dbReference type="InterPro" id="IPR037923">
    <property type="entry name" value="HTH-like"/>
</dbReference>
<dbReference type="EMBL" id="JACHJR010000001">
    <property type="protein sequence ID" value="MBB4950668.1"/>
    <property type="molecule type" value="Genomic_DNA"/>
</dbReference>
<sequence length="304" mass="33220">MSIDFPVHGLMVPEPQVLPFAIGSFDTIGELSRAGFPHRHTFYEIVHVTGGRGTHVVDLAHWPLDPPHLCVIAPGQVHYWDEVDGLTGQVLIFNEDFLLSHPEDVAALRTLAGRPWLRLTGADHELPALMQELDREYRALADGYAGVLRSYLHILIVRALRASAPGAEPVTPGRAPGRTPGRTDELVATFRQLIAEPGGRSVADCARRLGVSTGHLHALVKQATGRTPGRLIRQQQTLTAKLLLARTDLTVRQIAKECGFGDPAYFCRFFRRETGMTPGEFRGGAGGNHHDPRLESIAALPEGP</sequence>
<evidence type="ECO:0000256" key="2">
    <source>
        <dbReference type="ARBA" id="ARBA00023125"/>
    </source>
</evidence>
<dbReference type="SUPFAM" id="SSF46689">
    <property type="entry name" value="Homeodomain-like"/>
    <property type="match status" value="1"/>
</dbReference>
<dbReference type="GO" id="GO:0003700">
    <property type="term" value="F:DNA-binding transcription factor activity"/>
    <property type="evidence" value="ECO:0007669"/>
    <property type="project" value="InterPro"/>
</dbReference>
<dbReference type="RefSeq" id="WP_184922029.1">
    <property type="nucleotide sequence ID" value="NZ_JACHJR010000001.1"/>
</dbReference>
<comment type="caution">
    <text evidence="6">The sequence shown here is derived from an EMBL/GenBank/DDBJ whole genome shotgun (WGS) entry which is preliminary data.</text>
</comment>
<dbReference type="Proteomes" id="UP000573327">
    <property type="component" value="Unassembled WGS sequence"/>
</dbReference>
<name>A0A7W7WKX1_9ACTN</name>